<keyword evidence="1" id="KW-0808">Transferase</keyword>
<dbReference type="InterPro" id="IPR050385">
    <property type="entry name" value="Archaeal_FAD_synthase"/>
</dbReference>
<evidence type="ECO:0000256" key="2">
    <source>
        <dbReference type="ARBA" id="ARBA00022695"/>
    </source>
</evidence>
<dbReference type="Gene3D" id="3.40.50.620">
    <property type="entry name" value="HUPs"/>
    <property type="match status" value="1"/>
</dbReference>
<reference evidence="4 5" key="1">
    <citation type="journal article" date="2015" name="Nature">
        <title>rRNA introns, odd ribosomes, and small enigmatic genomes across a large radiation of phyla.</title>
        <authorList>
            <person name="Brown C.T."/>
            <person name="Hug L.A."/>
            <person name="Thomas B.C."/>
            <person name="Sharon I."/>
            <person name="Castelle C.J."/>
            <person name="Singh A."/>
            <person name="Wilkins M.J."/>
            <person name="Williams K.H."/>
            <person name="Banfield J.F."/>
        </authorList>
    </citation>
    <scope>NUCLEOTIDE SEQUENCE [LARGE SCALE GENOMIC DNA]</scope>
</reference>
<protein>
    <submittedName>
        <fullName evidence="4">Bifunctional protein HldE</fullName>
    </submittedName>
</protein>
<dbReference type="PANTHER" id="PTHR43793">
    <property type="entry name" value="FAD SYNTHASE"/>
    <property type="match status" value="1"/>
</dbReference>
<dbReference type="PANTHER" id="PTHR43793:SF2">
    <property type="entry name" value="BIFUNCTIONAL PROTEIN HLDE"/>
    <property type="match status" value="1"/>
</dbReference>
<gene>
    <name evidence="4" type="ORF">UY02_C0034G0002</name>
</gene>
<evidence type="ECO:0000259" key="3">
    <source>
        <dbReference type="Pfam" id="PF01467"/>
    </source>
</evidence>
<dbReference type="Proteomes" id="UP000034682">
    <property type="component" value="Unassembled WGS sequence"/>
</dbReference>
<evidence type="ECO:0000313" key="4">
    <source>
        <dbReference type="EMBL" id="KKU76046.1"/>
    </source>
</evidence>
<sequence length="176" mass="19977">MKRMRKHHKSKSKIVSYAEARRIAERLRRAGKKVVFKTGCFDIFHVGHVYGLRLCKSFGDVLFVGVGSDKTLRRLKGAGRPLFPEQHRADLIAELESVDYVVVLDEPLVGRIDHGKILSIVRPHYYVIPADDKALEEKRKLARSIGAKLATTTLDVKFPRTRKTISTTNIIKKISN</sequence>
<dbReference type="EMBL" id="LCOK01000034">
    <property type="protein sequence ID" value="KKU76046.1"/>
    <property type="molecule type" value="Genomic_DNA"/>
</dbReference>
<dbReference type="SUPFAM" id="SSF52374">
    <property type="entry name" value="Nucleotidylyl transferase"/>
    <property type="match status" value="1"/>
</dbReference>
<accession>A0A0G1T2J7</accession>
<dbReference type="InterPro" id="IPR014729">
    <property type="entry name" value="Rossmann-like_a/b/a_fold"/>
</dbReference>
<dbReference type="Pfam" id="PF01467">
    <property type="entry name" value="CTP_transf_like"/>
    <property type="match status" value="1"/>
</dbReference>
<dbReference type="NCBIfam" id="TIGR00125">
    <property type="entry name" value="cyt_tran_rel"/>
    <property type="match status" value="1"/>
</dbReference>
<comment type="caution">
    <text evidence="4">The sequence shown here is derived from an EMBL/GenBank/DDBJ whole genome shotgun (WGS) entry which is preliminary data.</text>
</comment>
<organism evidence="4 5">
    <name type="scientific">Candidatus Giovannonibacteria bacterium GW2011_GWB1_47_6b</name>
    <dbReference type="NCBI Taxonomy" id="1618655"/>
    <lineage>
        <taxon>Bacteria</taxon>
        <taxon>Candidatus Giovannoniibacteriota</taxon>
    </lineage>
</organism>
<feature type="domain" description="Cytidyltransferase-like" evidence="3">
    <location>
        <begin position="38"/>
        <end position="172"/>
    </location>
</feature>
<dbReference type="AlphaFoldDB" id="A0A0G1T2J7"/>
<dbReference type="InterPro" id="IPR004821">
    <property type="entry name" value="Cyt_trans-like"/>
</dbReference>
<evidence type="ECO:0000256" key="1">
    <source>
        <dbReference type="ARBA" id="ARBA00022679"/>
    </source>
</evidence>
<keyword evidence="2" id="KW-0548">Nucleotidyltransferase</keyword>
<name>A0A0G1T2J7_9BACT</name>
<proteinExistence type="predicted"/>
<dbReference type="GO" id="GO:0016779">
    <property type="term" value="F:nucleotidyltransferase activity"/>
    <property type="evidence" value="ECO:0007669"/>
    <property type="project" value="UniProtKB-KW"/>
</dbReference>
<evidence type="ECO:0000313" key="5">
    <source>
        <dbReference type="Proteomes" id="UP000034682"/>
    </source>
</evidence>